<dbReference type="Pfam" id="PF00651">
    <property type="entry name" value="BTB"/>
    <property type="match status" value="1"/>
</dbReference>
<dbReference type="FunFam" id="1.25.40.420:FF:000001">
    <property type="entry name" value="Kelch-like family member 12"/>
    <property type="match status" value="1"/>
</dbReference>
<keyword evidence="6" id="KW-1185">Reference proteome</keyword>
<reference evidence="5 6" key="1">
    <citation type="journal article" date="2014" name="Nat. Commun.">
        <title>Molecular traces of alternative social organization in a termite genome.</title>
        <authorList>
            <person name="Terrapon N."/>
            <person name="Li C."/>
            <person name="Robertson H.M."/>
            <person name="Ji L."/>
            <person name="Meng X."/>
            <person name="Booth W."/>
            <person name="Chen Z."/>
            <person name="Childers C.P."/>
            <person name="Glastad K.M."/>
            <person name="Gokhale K."/>
            <person name="Gowin J."/>
            <person name="Gronenberg W."/>
            <person name="Hermansen R.A."/>
            <person name="Hu H."/>
            <person name="Hunt B.G."/>
            <person name="Huylmans A.K."/>
            <person name="Khalil S.M."/>
            <person name="Mitchell R.D."/>
            <person name="Munoz-Torres M.C."/>
            <person name="Mustard J.A."/>
            <person name="Pan H."/>
            <person name="Reese J.T."/>
            <person name="Scharf M.E."/>
            <person name="Sun F."/>
            <person name="Vogel H."/>
            <person name="Xiao J."/>
            <person name="Yang W."/>
            <person name="Yang Z."/>
            <person name="Yang Z."/>
            <person name="Zhou J."/>
            <person name="Zhu J."/>
            <person name="Brent C.S."/>
            <person name="Elsik C.G."/>
            <person name="Goodisman M.A."/>
            <person name="Liberles D.A."/>
            <person name="Roe R.M."/>
            <person name="Vargo E.L."/>
            <person name="Vilcinskas A."/>
            <person name="Wang J."/>
            <person name="Bornberg-Bauer E."/>
            <person name="Korb J."/>
            <person name="Zhang G."/>
            <person name="Liebig J."/>
        </authorList>
    </citation>
    <scope>NUCLEOTIDE SEQUENCE [LARGE SCALE GENOMIC DNA]</scope>
    <source>
        <tissue evidence="5">Whole organism</tissue>
    </source>
</reference>
<dbReference type="EMBL" id="KK853018">
    <property type="protein sequence ID" value="KDR12412.1"/>
    <property type="molecule type" value="Genomic_DNA"/>
</dbReference>
<dbReference type="Gene3D" id="3.30.710.10">
    <property type="entry name" value="Potassium Channel Kv1.1, Chain A"/>
    <property type="match status" value="1"/>
</dbReference>
<dbReference type="Gene3D" id="1.25.40.420">
    <property type="match status" value="1"/>
</dbReference>
<protein>
    <submittedName>
        <fullName evidence="5">Kelch-like protein 10</fullName>
    </submittedName>
</protein>
<dbReference type="InterPro" id="IPR011705">
    <property type="entry name" value="BACK"/>
</dbReference>
<organism evidence="5 6">
    <name type="scientific">Zootermopsis nevadensis</name>
    <name type="common">Dampwood termite</name>
    <dbReference type="NCBI Taxonomy" id="136037"/>
    <lineage>
        <taxon>Eukaryota</taxon>
        <taxon>Metazoa</taxon>
        <taxon>Ecdysozoa</taxon>
        <taxon>Arthropoda</taxon>
        <taxon>Hexapoda</taxon>
        <taxon>Insecta</taxon>
        <taxon>Pterygota</taxon>
        <taxon>Neoptera</taxon>
        <taxon>Polyneoptera</taxon>
        <taxon>Dictyoptera</taxon>
        <taxon>Blattodea</taxon>
        <taxon>Blattoidea</taxon>
        <taxon>Termitoidae</taxon>
        <taxon>Termopsidae</taxon>
        <taxon>Zootermopsis</taxon>
    </lineage>
</organism>
<evidence type="ECO:0000256" key="3">
    <source>
        <dbReference type="ARBA" id="ARBA00023203"/>
    </source>
</evidence>
<dbReference type="SMART" id="SM00225">
    <property type="entry name" value="BTB"/>
    <property type="match status" value="1"/>
</dbReference>
<dbReference type="InterPro" id="IPR011333">
    <property type="entry name" value="SKP1/BTB/POZ_sf"/>
</dbReference>
<feature type="domain" description="BTB" evidence="4">
    <location>
        <begin position="24"/>
        <end position="92"/>
    </location>
</feature>
<evidence type="ECO:0000259" key="4">
    <source>
        <dbReference type="PROSITE" id="PS50097"/>
    </source>
</evidence>
<dbReference type="Proteomes" id="UP000027135">
    <property type="component" value="Unassembled WGS sequence"/>
</dbReference>
<dbReference type="OMA" id="ACIMNCV"/>
<keyword evidence="3" id="KW-0009">Actin-binding</keyword>
<accession>A0A067QS40</accession>
<dbReference type="PANTHER" id="PTHR24412">
    <property type="entry name" value="KELCH PROTEIN"/>
    <property type="match status" value="1"/>
</dbReference>
<keyword evidence="1" id="KW-0880">Kelch repeat</keyword>
<dbReference type="eggNOG" id="KOG4441">
    <property type="taxonomic scope" value="Eukaryota"/>
</dbReference>
<name>A0A067QS40_ZOONE</name>
<evidence type="ECO:0000313" key="5">
    <source>
        <dbReference type="EMBL" id="KDR12412.1"/>
    </source>
</evidence>
<dbReference type="SMART" id="SM00875">
    <property type="entry name" value="BACK"/>
    <property type="match status" value="1"/>
</dbReference>
<dbReference type="InParanoid" id="A0A067QS40"/>
<dbReference type="SUPFAM" id="SSF54695">
    <property type="entry name" value="POZ domain"/>
    <property type="match status" value="1"/>
</dbReference>
<dbReference type="OrthoDB" id="6418787at2759"/>
<dbReference type="Pfam" id="PF07707">
    <property type="entry name" value="BACK"/>
    <property type="match status" value="1"/>
</dbReference>
<keyword evidence="2" id="KW-0677">Repeat</keyword>
<evidence type="ECO:0000256" key="1">
    <source>
        <dbReference type="ARBA" id="ARBA00022441"/>
    </source>
</evidence>
<dbReference type="AlphaFoldDB" id="A0A067QS40"/>
<dbReference type="CDD" id="cd18450">
    <property type="entry name" value="BACK_KLHL10"/>
    <property type="match status" value="1"/>
</dbReference>
<gene>
    <name evidence="5" type="ORF">L798_13461</name>
</gene>
<evidence type="ECO:0000313" key="6">
    <source>
        <dbReference type="Proteomes" id="UP000027135"/>
    </source>
</evidence>
<dbReference type="PANTHER" id="PTHR24412:SF172">
    <property type="entry name" value="KELCH-LIKE PROTEIN 10"/>
    <property type="match status" value="1"/>
</dbReference>
<dbReference type="FunCoup" id="A0A067QS40">
    <property type="interactions" value="12"/>
</dbReference>
<dbReference type="InterPro" id="IPR000210">
    <property type="entry name" value="BTB/POZ_dom"/>
</dbReference>
<evidence type="ECO:0000256" key="2">
    <source>
        <dbReference type="ARBA" id="ARBA00022737"/>
    </source>
</evidence>
<proteinExistence type="predicted"/>
<dbReference type="PROSITE" id="PS50097">
    <property type="entry name" value="BTB"/>
    <property type="match status" value="1"/>
</dbReference>
<sequence length="267" mass="30697">MESNQSRTEALVRLNELRERNLSCDAVLRLEDGGVFPVHRVILSMCSAFFGTLYTAELHTGEDTDVFLHGISSEVMTQILDYVYFRKVDIRADNARKLLAAAEYLCIPDVTELCCDFLKDTLDVNNCIGIMQLARLHFCANLDTRARRFVLRYFVQVSQQSEEFLELPVEDLKEIIESEELNVKDEKVVWDCILRWINHDPDNRKGHIAGLLKFVILSLLDAKFFKLEVSKHPYVTEFKACRSLISETLKLLDDADKLIRTGAKESM</sequence>